<dbReference type="AlphaFoldDB" id="A0AAW8GAM5"/>
<evidence type="ECO:0000313" key="2">
    <source>
        <dbReference type="Proteomes" id="UP001234354"/>
    </source>
</evidence>
<accession>A0AAW8GAM5</accession>
<organism evidence="1 2">
    <name type="scientific">Pseudoxanthomonas winnipegensis</name>
    <dbReference type="NCBI Taxonomy" id="2480810"/>
    <lineage>
        <taxon>Bacteria</taxon>
        <taxon>Pseudomonadati</taxon>
        <taxon>Pseudomonadota</taxon>
        <taxon>Gammaproteobacteria</taxon>
        <taxon>Lysobacterales</taxon>
        <taxon>Lysobacteraceae</taxon>
        <taxon>Pseudoxanthomonas</taxon>
    </lineage>
</organism>
<comment type="caution">
    <text evidence="1">The sequence shown here is derived from an EMBL/GenBank/DDBJ whole genome shotgun (WGS) entry which is preliminary data.</text>
</comment>
<gene>
    <name evidence="1" type="ORF">QE383_001789</name>
</gene>
<evidence type="ECO:0000313" key="1">
    <source>
        <dbReference type="EMBL" id="MDQ1119481.1"/>
    </source>
</evidence>
<protein>
    <submittedName>
        <fullName evidence="1">Uncharacterized protein</fullName>
    </submittedName>
</protein>
<proteinExistence type="predicted"/>
<sequence length="124" mass="12877">MDDGPAAARGAQDIVAVHRVAALPGDAIALLGHRVQAALEGPDAPARIAQLASDFAADAAAGAQDQRSFVRRDIHGAASFLSMGGRQRRPDPDGCELPIAIDPLYIFVWPTRSDGSTTAVCCPC</sequence>
<dbReference type="Proteomes" id="UP001234354">
    <property type="component" value="Unassembled WGS sequence"/>
</dbReference>
<reference evidence="1" key="1">
    <citation type="submission" date="2023-07" db="EMBL/GenBank/DDBJ databases">
        <title>Functional and genomic diversity of the sorghum phyllosphere microbiome.</title>
        <authorList>
            <person name="Shade A."/>
        </authorList>
    </citation>
    <scope>NUCLEOTIDE SEQUENCE</scope>
    <source>
        <strain evidence="1">SORGH_AS_0908</strain>
    </source>
</reference>
<name>A0AAW8GAM5_9GAMM</name>
<dbReference type="EMBL" id="JAUTBB010000001">
    <property type="protein sequence ID" value="MDQ1119481.1"/>
    <property type="molecule type" value="Genomic_DNA"/>
</dbReference>